<dbReference type="InterPro" id="IPR011990">
    <property type="entry name" value="TPR-like_helical_dom_sf"/>
</dbReference>
<sequence length="566" mass="63005">MKNIFKINLKNHTLAIVVLVSLLLCNCSDYLDVNTDPNNPTVAPLDQLLTDTQRNFNSITEFRLYMAEVLSTYVHQLTSREEQDQYGTKPDNANIHNSWDDAYSVITEADIIIEQGTAENEMIIVGMAKILKGYTATIIADIWGDAPYSEASKLATGTVSPVFDDQNSIYANALSLIDEGLANINSGQGSNPDTQDLFYNGSIPQWNKFVNTLKLKLYNEIRLSPMFDASKLNALLAANNFMESSSDDFEFPYSTTQSPAEERNPLFRASYLTGQTAHYASPWFYEILKGWNPRIHNGIEDPRLAYYFFNQLTPGQLPPDAGDPETGDPKADYWDRSTGFHSIRFGSVGPNRDFSSRKSSTYPGIYPCGGRYDDGLGGDADVDAGTGAAPHRLLTYHESLFIMAELIQAEVIPGDARAILEEAMTAAFKKVDDVVANSETTQTVPKLIGSTAVDDFITGILTEFDAASATKKMEIIMTQKWVSTFGDPFDQYNDYRRTGFPILADPLGDSPEYQLDNGDDWPLIDSETTLTRPFQVSLFWPQSELNVNENAPAQKDATAYKIFWDN</sequence>
<evidence type="ECO:0000313" key="5">
    <source>
        <dbReference type="Proteomes" id="UP000651837"/>
    </source>
</evidence>
<accession>A0A316E8K7</accession>
<gene>
    <name evidence="2" type="ORF">HZY62_02775</name>
    <name evidence="3" type="ORF">LX92_01432</name>
</gene>
<reference evidence="2 5" key="2">
    <citation type="submission" date="2020-07" db="EMBL/GenBank/DDBJ databases">
        <title>The draft genome sequence of Maribacter polysiphoniae KCTC 22021.</title>
        <authorList>
            <person name="Mu L."/>
        </authorList>
    </citation>
    <scope>NUCLEOTIDE SEQUENCE [LARGE SCALE GENOMIC DNA]</scope>
    <source>
        <strain evidence="2 5">KCTC 22021</strain>
    </source>
</reference>
<dbReference type="InterPro" id="IPR041662">
    <property type="entry name" value="SusD-like_2"/>
</dbReference>
<keyword evidence="2" id="KW-0449">Lipoprotein</keyword>
<dbReference type="AlphaFoldDB" id="A0A316E8K7"/>
<comment type="caution">
    <text evidence="3">The sequence shown here is derived from an EMBL/GenBank/DDBJ whole genome shotgun (WGS) entry which is preliminary data.</text>
</comment>
<dbReference type="Proteomes" id="UP000245667">
    <property type="component" value="Unassembled WGS sequence"/>
</dbReference>
<dbReference type="SUPFAM" id="SSF48452">
    <property type="entry name" value="TPR-like"/>
    <property type="match status" value="1"/>
</dbReference>
<evidence type="ECO:0000313" key="4">
    <source>
        <dbReference type="Proteomes" id="UP000245667"/>
    </source>
</evidence>
<feature type="chain" id="PRO_5016245015" evidence="1">
    <location>
        <begin position="31"/>
        <end position="566"/>
    </location>
</feature>
<feature type="signal peptide" evidence="1">
    <location>
        <begin position="1"/>
        <end position="30"/>
    </location>
</feature>
<protein>
    <submittedName>
        <fullName evidence="3">SusD-like starch-binding protein associating with outer membrane</fullName>
    </submittedName>
    <submittedName>
        <fullName evidence="2">SusD/RagB family nutrient-binding outer membrane lipoprotein</fullName>
    </submittedName>
</protein>
<evidence type="ECO:0000313" key="2">
    <source>
        <dbReference type="EMBL" id="MBD1259498.1"/>
    </source>
</evidence>
<organism evidence="3 4">
    <name type="scientific">Maribacter polysiphoniae</name>
    <dbReference type="NCBI Taxonomy" id="429344"/>
    <lineage>
        <taxon>Bacteria</taxon>
        <taxon>Pseudomonadati</taxon>
        <taxon>Bacteroidota</taxon>
        <taxon>Flavobacteriia</taxon>
        <taxon>Flavobacteriales</taxon>
        <taxon>Flavobacteriaceae</taxon>
        <taxon>Maribacter</taxon>
    </lineage>
</organism>
<dbReference type="Gene3D" id="1.25.40.390">
    <property type="match status" value="1"/>
</dbReference>
<proteinExistence type="predicted"/>
<dbReference type="OrthoDB" id="725917at2"/>
<dbReference type="Proteomes" id="UP000651837">
    <property type="component" value="Unassembled WGS sequence"/>
</dbReference>
<dbReference type="RefSeq" id="WP_109649571.1">
    <property type="nucleotide sequence ID" value="NZ_JACWLN010000001.1"/>
</dbReference>
<dbReference type="Pfam" id="PF12771">
    <property type="entry name" value="SusD-like_2"/>
    <property type="match status" value="1"/>
</dbReference>
<evidence type="ECO:0000256" key="1">
    <source>
        <dbReference type="SAM" id="SignalP"/>
    </source>
</evidence>
<keyword evidence="5" id="KW-1185">Reference proteome</keyword>
<dbReference type="EMBL" id="JACWLN010000001">
    <property type="protein sequence ID" value="MBD1259498.1"/>
    <property type="molecule type" value="Genomic_DNA"/>
</dbReference>
<name>A0A316E8K7_9FLAO</name>
<keyword evidence="1" id="KW-0732">Signal</keyword>
<dbReference type="EMBL" id="QGGQ01000002">
    <property type="protein sequence ID" value="PWK25063.1"/>
    <property type="molecule type" value="Genomic_DNA"/>
</dbReference>
<evidence type="ECO:0000313" key="3">
    <source>
        <dbReference type="EMBL" id="PWK25063.1"/>
    </source>
</evidence>
<reference evidence="3 4" key="1">
    <citation type="submission" date="2018-05" db="EMBL/GenBank/DDBJ databases">
        <title>Genomic Encyclopedia of Archaeal and Bacterial Type Strains, Phase II (KMG-II): from individual species to whole genera.</title>
        <authorList>
            <person name="Goeker M."/>
        </authorList>
    </citation>
    <scope>NUCLEOTIDE SEQUENCE [LARGE SCALE GENOMIC DNA]</scope>
    <source>
        <strain evidence="3 4">DSM 23514</strain>
    </source>
</reference>